<sequence>MKRTQLTVGLILALATGFSAHAQQAPVPEPPDLPPQIESGEVLEPEVTIRESKKGTIEQYSVNGRVYMVKVTPRSGLPYYLVDSDGDGQLDQIEDSPRSLSVPQWVLFRW</sequence>
<evidence type="ECO:0000256" key="1">
    <source>
        <dbReference type="SAM" id="SignalP"/>
    </source>
</evidence>
<organism evidence="3 5">
    <name type="scientific">Candidatus Sedimenticola endophacoides</name>
    <dbReference type="NCBI Taxonomy" id="2548426"/>
    <lineage>
        <taxon>Bacteria</taxon>
        <taxon>Pseudomonadati</taxon>
        <taxon>Pseudomonadota</taxon>
        <taxon>Gammaproteobacteria</taxon>
        <taxon>Chromatiales</taxon>
        <taxon>Sedimenticolaceae</taxon>
        <taxon>Sedimenticola</taxon>
    </lineage>
</organism>
<dbReference type="EMBL" id="PQCO01000282">
    <property type="protein sequence ID" value="PUD98868.1"/>
    <property type="molecule type" value="Genomic_DNA"/>
</dbReference>
<evidence type="ECO:0000313" key="5">
    <source>
        <dbReference type="Proteomes" id="UP000250928"/>
    </source>
</evidence>
<gene>
    <name evidence="2" type="ORF">B0D84_00880</name>
    <name evidence="3" type="ORF">C3L24_11905</name>
</gene>
<keyword evidence="1" id="KW-0732">Signal</keyword>
<dbReference type="Proteomes" id="UP000243361">
    <property type="component" value="Unassembled WGS sequence"/>
</dbReference>
<dbReference type="InterPro" id="IPR021357">
    <property type="entry name" value="DUF2782"/>
</dbReference>
<reference evidence="3 5" key="2">
    <citation type="submission" date="2018-01" db="EMBL/GenBank/DDBJ databases">
        <title>Novel co-symbiosis in the lucinid bivalve Phacoides pectinatus.</title>
        <authorList>
            <person name="Lim S.J."/>
            <person name="Davis B.G."/>
            <person name="Gill D.E."/>
            <person name="Engel A.S."/>
            <person name="Anderson L.C."/>
            <person name="Campbell B.J."/>
        </authorList>
    </citation>
    <scope>NUCLEOTIDE SEQUENCE [LARGE SCALE GENOMIC DNA]</scope>
    <source>
        <strain evidence="3">N3_P5</strain>
    </source>
</reference>
<feature type="chain" id="PRO_5044098031" evidence="1">
    <location>
        <begin position="23"/>
        <end position="110"/>
    </location>
</feature>
<protein>
    <submittedName>
        <fullName evidence="3">DUF2782 domain-containing protein</fullName>
    </submittedName>
</protein>
<reference evidence="2 4" key="1">
    <citation type="submission" date="2017-02" db="EMBL/GenBank/DDBJ databases">
        <title>Novel co-symbiosis in the unique lucinid bivalve Phacoides pectinatus.</title>
        <authorList>
            <person name="Lim S.J."/>
            <person name="Davis B.G."/>
            <person name="Gill D.E."/>
            <person name="Engel A.S."/>
            <person name="Anderson L.C."/>
            <person name="Campbell B.J."/>
        </authorList>
    </citation>
    <scope>NUCLEOTIDE SEQUENCE [LARGE SCALE GENOMIC DNA]</scope>
    <source>
        <strain evidence="2">LUC13016_P6</strain>
    </source>
</reference>
<dbReference type="Pfam" id="PF11191">
    <property type="entry name" value="DUF2782"/>
    <property type="match status" value="1"/>
</dbReference>
<evidence type="ECO:0000313" key="3">
    <source>
        <dbReference type="EMBL" id="PUD98868.1"/>
    </source>
</evidence>
<evidence type="ECO:0000313" key="2">
    <source>
        <dbReference type="EMBL" id="OQX37093.1"/>
    </source>
</evidence>
<dbReference type="AlphaFoldDB" id="A0A657Q4M5"/>
<accession>A0A657Q4M5</accession>
<comment type="caution">
    <text evidence="3">The sequence shown here is derived from an EMBL/GenBank/DDBJ whole genome shotgun (WGS) entry which is preliminary data.</text>
</comment>
<name>A0A657Q4M5_9GAMM</name>
<proteinExistence type="predicted"/>
<dbReference type="Proteomes" id="UP000250928">
    <property type="component" value="Unassembled WGS sequence"/>
</dbReference>
<dbReference type="Gene3D" id="2.20.130.30">
    <property type="entry name" value="Protein of unknown function DUF2782"/>
    <property type="match status" value="1"/>
</dbReference>
<keyword evidence="4" id="KW-1185">Reference proteome</keyword>
<feature type="signal peptide" evidence="1">
    <location>
        <begin position="1"/>
        <end position="22"/>
    </location>
</feature>
<dbReference type="EMBL" id="MUIE01000075">
    <property type="protein sequence ID" value="OQX37093.1"/>
    <property type="molecule type" value="Genomic_DNA"/>
</dbReference>
<evidence type="ECO:0000313" key="4">
    <source>
        <dbReference type="Proteomes" id="UP000243361"/>
    </source>
</evidence>